<dbReference type="InterPro" id="IPR038418">
    <property type="entry name" value="6-PTP_synth/QueD_sf"/>
</dbReference>
<dbReference type="SUPFAM" id="SSF55620">
    <property type="entry name" value="Tetrahydrobiopterin biosynthesis enzymes-like"/>
    <property type="match status" value="1"/>
</dbReference>
<sequence length="123" mass="13357">MYELTVSETFVAQHFLTVPNPPADEATLHSHTFTAEATFRGPELGEYGYLLDIDLATEALAEAADRYRDETLNEHLDGNPSAERLARRLFDALAGVDAPAATELTVTVREDDAASVSYTGAPE</sequence>
<keyword evidence="2" id="KW-1185">Reference proteome</keyword>
<evidence type="ECO:0000313" key="2">
    <source>
        <dbReference type="Proteomes" id="UP000011523"/>
    </source>
</evidence>
<dbReference type="Proteomes" id="UP000011523">
    <property type="component" value="Unassembled WGS sequence"/>
</dbReference>
<organism evidence="1 2">
    <name type="scientific">Halorubrum tebenquichense DSM 14210</name>
    <dbReference type="NCBI Taxonomy" id="1227485"/>
    <lineage>
        <taxon>Archaea</taxon>
        <taxon>Methanobacteriati</taxon>
        <taxon>Methanobacteriota</taxon>
        <taxon>Stenosarchaea group</taxon>
        <taxon>Halobacteria</taxon>
        <taxon>Halobacteriales</taxon>
        <taxon>Haloferacaceae</taxon>
        <taxon>Halorubrum</taxon>
    </lineage>
</organism>
<protein>
    <submittedName>
        <fullName evidence="1">6-pyruvoyltetrahydropterin synthase</fullName>
    </submittedName>
</protein>
<dbReference type="Gene3D" id="3.30.479.10">
    <property type="entry name" value="6-pyruvoyl tetrahydropterin synthase/QueD"/>
    <property type="match status" value="1"/>
</dbReference>
<dbReference type="EMBL" id="AOJD01000088">
    <property type="protein sequence ID" value="ELZ31749.1"/>
    <property type="molecule type" value="Genomic_DNA"/>
</dbReference>
<evidence type="ECO:0000313" key="1">
    <source>
        <dbReference type="EMBL" id="ELZ31749.1"/>
    </source>
</evidence>
<name>M0DC40_9EURY</name>
<dbReference type="PATRIC" id="fig|1227485.3.peg.3166"/>
<accession>M0DC40</accession>
<reference evidence="1 2" key="1">
    <citation type="journal article" date="2014" name="PLoS Genet.">
        <title>Phylogenetically driven sequencing of extremely halophilic archaea reveals strategies for static and dynamic osmo-response.</title>
        <authorList>
            <person name="Becker E.A."/>
            <person name="Seitzer P.M."/>
            <person name="Tritt A."/>
            <person name="Larsen D."/>
            <person name="Krusor M."/>
            <person name="Yao A.I."/>
            <person name="Wu D."/>
            <person name="Madern D."/>
            <person name="Eisen J.A."/>
            <person name="Darling A.E."/>
            <person name="Facciotti M.T."/>
        </authorList>
    </citation>
    <scope>NUCLEOTIDE SEQUENCE [LARGE SCALE GENOMIC DNA]</scope>
    <source>
        <strain evidence="1 2">DSM 14210</strain>
    </source>
</reference>
<dbReference type="AlphaFoldDB" id="M0DC40"/>
<dbReference type="RefSeq" id="WP_006630880.1">
    <property type="nucleotide sequence ID" value="NZ_AOJD01000088.1"/>
</dbReference>
<gene>
    <name evidence="1" type="ORF">C472_16304</name>
</gene>
<dbReference type="Pfam" id="PF01242">
    <property type="entry name" value="PTPS"/>
    <property type="match status" value="1"/>
</dbReference>
<comment type="caution">
    <text evidence="1">The sequence shown here is derived from an EMBL/GenBank/DDBJ whole genome shotgun (WGS) entry which is preliminary data.</text>
</comment>
<dbReference type="InterPro" id="IPR007115">
    <property type="entry name" value="6-PTP_synth/QueD"/>
</dbReference>
<proteinExistence type="predicted"/>
<dbReference type="OrthoDB" id="6529at2157"/>